<evidence type="ECO:0000256" key="1">
    <source>
        <dbReference type="SAM" id="SignalP"/>
    </source>
</evidence>
<feature type="signal peptide" evidence="1">
    <location>
        <begin position="1"/>
        <end position="19"/>
    </location>
</feature>
<name>A0ABV9T103_9BACT</name>
<feature type="chain" id="PRO_5046910599" evidence="1">
    <location>
        <begin position="20"/>
        <end position="435"/>
    </location>
</feature>
<evidence type="ECO:0000313" key="2">
    <source>
        <dbReference type="EMBL" id="MFC4872380.1"/>
    </source>
</evidence>
<comment type="caution">
    <text evidence="2">The sequence shown here is derived from an EMBL/GenBank/DDBJ whole genome shotgun (WGS) entry which is preliminary data.</text>
</comment>
<dbReference type="Proteomes" id="UP001595818">
    <property type="component" value="Unassembled WGS sequence"/>
</dbReference>
<accession>A0ABV9T103</accession>
<keyword evidence="3" id="KW-1185">Reference proteome</keyword>
<proteinExistence type="predicted"/>
<sequence>MRILFIQILVMLSFQYLQAQSDHTKRSTLYFIAGSSGANVREFNEMLQNKGVSPLRSGYSSTGMGYQYRFNDFILGFELYHNNGPKSLFREYEIDHRTTRFYMNIGYSLTEEGRFHLVHYMSMGGGYLNFQMLKDERRIDELGPFLQNPSQGFVLRKKDIQKGTHKMGGFLTEIGFQLGYDFDLPGMEETLELMAKFGYAFSPFEDSWSINGINFDNLQSGAFFRMGAGISMPDRSLFFPDAALGVHFFYGMNFRTPTRFNELLEANGMQPLSRIPGNLGIKVIGENRRRMYGVDVFNIANTGPANEQYDQTLNSLRLYFNYGYLLFKRKNVELGGLGGLGYGNIRYTLEHKVKPDFPLLFEEPDFDGYLSNRGIMAKPEIYLAYAMPLNTKMFNLVYSAHFGYELPLSRYRLGGLTMANYMSGPYLQFGLGIRP</sequence>
<organism evidence="2 3">
    <name type="scientific">Negadavirga shengliensis</name>
    <dbReference type="NCBI Taxonomy" id="1389218"/>
    <lineage>
        <taxon>Bacteria</taxon>
        <taxon>Pseudomonadati</taxon>
        <taxon>Bacteroidota</taxon>
        <taxon>Cytophagia</taxon>
        <taxon>Cytophagales</taxon>
        <taxon>Cyclobacteriaceae</taxon>
        <taxon>Negadavirga</taxon>
    </lineage>
</organism>
<dbReference type="EMBL" id="JBHSJJ010000006">
    <property type="protein sequence ID" value="MFC4872380.1"/>
    <property type="molecule type" value="Genomic_DNA"/>
</dbReference>
<keyword evidence="1" id="KW-0732">Signal</keyword>
<reference evidence="3" key="1">
    <citation type="journal article" date="2019" name="Int. J. Syst. Evol. Microbiol.">
        <title>The Global Catalogue of Microorganisms (GCM) 10K type strain sequencing project: providing services to taxonomists for standard genome sequencing and annotation.</title>
        <authorList>
            <consortium name="The Broad Institute Genomics Platform"/>
            <consortium name="The Broad Institute Genome Sequencing Center for Infectious Disease"/>
            <person name="Wu L."/>
            <person name="Ma J."/>
        </authorList>
    </citation>
    <scope>NUCLEOTIDE SEQUENCE [LARGE SCALE GENOMIC DNA]</scope>
    <source>
        <strain evidence="3">CGMCC 4.7466</strain>
    </source>
</reference>
<gene>
    <name evidence="2" type="ORF">ACFPFU_11830</name>
</gene>
<evidence type="ECO:0000313" key="3">
    <source>
        <dbReference type="Proteomes" id="UP001595818"/>
    </source>
</evidence>
<protein>
    <submittedName>
        <fullName evidence="2">Uncharacterized protein</fullName>
    </submittedName>
</protein>
<dbReference type="RefSeq" id="WP_377064723.1">
    <property type="nucleotide sequence ID" value="NZ_JBHSJJ010000006.1"/>
</dbReference>